<dbReference type="RefSeq" id="WP_138128046.1">
    <property type="nucleotide sequence ID" value="NZ_SWLG01000013.1"/>
</dbReference>
<evidence type="ECO:0000256" key="1">
    <source>
        <dbReference type="ARBA" id="ARBA00022448"/>
    </source>
</evidence>
<dbReference type="InterPro" id="IPR036909">
    <property type="entry name" value="Cyt_c-like_dom_sf"/>
</dbReference>
<sequence>MKKLGALFTVFMLVVGLVACGGGNNSSSNNTNNPEEGVDEGGSATVDGAAAEKAFQQNCASCHGENLEGGTGPALENTDLSKDEILNQIQKGGGGMPANLVEGEKAENLAAWIAEK</sequence>
<dbReference type="GO" id="GO:0009055">
    <property type="term" value="F:electron transfer activity"/>
    <property type="evidence" value="ECO:0007669"/>
    <property type="project" value="InterPro"/>
</dbReference>
<evidence type="ECO:0000256" key="9">
    <source>
        <dbReference type="SAM" id="SignalP"/>
    </source>
</evidence>
<dbReference type="PROSITE" id="PS51007">
    <property type="entry name" value="CYTC"/>
    <property type="match status" value="1"/>
</dbReference>
<dbReference type="Pfam" id="PF13442">
    <property type="entry name" value="Cytochrome_CBB3"/>
    <property type="match status" value="1"/>
</dbReference>
<dbReference type="OrthoDB" id="7933886at2"/>
<feature type="binding site" description="axial binding residue" evidence="7">
    <location>
        <position position="63"/>
    </location>
    <ligand>
        <name>heme c</name>
        <dbReference type="ChEBI" id="CHEBI:61717"/>
    </ligand>
    <ligandPart>
        <name>Fe</name>
        <dbReference type="ChEBI" id="CHEBI:18248"/>
    </ligandPart>
</feature>
<dbReference type="InterPro" id="IPR051811">
    <property type="entry name" value="Cytochrome_c550/c551-like"/>
</dbReference>
<dbReference type="InterPro" id="IPR012218">
    <property type="entry name" value="Cyt_c_BACSU-c550-type"/>
</dbReference>
<dbReference type="GO" id="GO:0005506">
    <property type="term" value="F:iron ion binding"/>
    <property type="evidence" value="ECO:0007669"/>
    <property type="project" value="InterPro"/>
</dbReference>
<evidence type="ECO:0000256" key="7">
    <source>
        <dbReference type="PIRSR" id="PIRSR000025-2"/>
    </source>
</evidence>
<feature type="signal peptide" evidence="9">
    <location>
        <begin position="1"/>
        <end position="21"/>
    </location>
</feature>
<feature type="binding site" description="covalent" evidence="6">
    <location>
        <position position="59"/>
    </location>
    <ligand>
        <name>heme c</name>
        <dbReference type="ChEBI" id="CHEBI:61717"/>
    </ligand>
</feature>
<evidence type="ECO:0000256" key="2">
    <source>
        <dbReference type="ARBA" id="ARBA00022617"/>
    </source>
</evidence>
<name>A0A5R9F118_9BACL</name>
<proteinExistence type="predicted"/>
<dbReference type="PIRSF" id="PIRSF000025">
    <property type="entry name" value="Cytc_Bsub_c550"/>
    <property type="match status" value="1"/>
</dbReference>
<evidence type="ECO:0000256" key="6">
    <source>
        <dbReference type="PIRSR" id="PIRSR000025-1"/>
    </source>
</evidence>
<keyword evidence="3 7" id="KW-0479">Metal-binding</keyword>
<dbReference type="GO" id="GO:0020037">
    <property type="term" value="F:heme binding"/>
    <property type="evidence" value="ECO:0007669"/>
    <property type="project" value="InterPro"/>
</dbReference>
<feature type="binding site" description="covalent" evidence="6">
    <location>
        <position position="62"/>
    </location>
    <ligand>
        <name>heme c</name>
        <dbReference type="ChEBI" id="CHEBI:61717"/>
    </ligand>
</feature>
<dbReference type="PROSITE" id="PS51257">
    <property type="entry name" value="PROKAR_LIPOPROTEIN"/>
    <property type="match status" value="1"/>
</dbReference>
<evidence type="ECO:0000256" key="8">
    <source>
        <dbReference type="SAM" id="MobiDB-lite"/>
    </source>
</evidence>
<evidence type="ECO:0000313" key="11">
    <source>
        <dbReference type="EMBL" id="TLS36120.1"/>
    </source>
</evidence>
<dbReference type="InterPro" id="IPR009056">
    <property type="entry name" value="Cyt_c-like_dom"/>
</dbReference>
<evidence type="ECO:0000256" key="5">
    <source>
        <dbReference type="ARBA" id="ARBA00023004"/>
    </source>
</evidence>
<accession>A0A5R9F118</accession>
<protein>
    <submittedName>
        <fullName evidence="11">Cytochrome c</fullName>
    </submittedName>
</protein>
<keyword evidence="4" id="KW-0249">Electron transport</keyword>
<dbReference type="PANTHER" id="PTHR37823:SF4">
    <property type="entry name" value="MENAQUINOL-CYTOCHROME C REDUCTASE CYTOCHROME B_C SUBUNIT"/>
    <property type="match status" value="1"/>
</dbReference>
<dbReference type="Gene3D" id="1.10.760.10">
    <property type="entry name" value="Cytochrome c-like domain"/>
    <property type="match status" value="1"/>
</dbReference>
<evidence type="ECO:0000256" key="3">
    <source>
        <dbReference type="ARBA" id="ARBA00022723"/>
    </source>
</evidence>
<keyword evidence="1" id="KW-0813">Transport</keyword>
<feature type="chain" id="PRO_5038546611" evidence="9">
    <location>
        <begin position="22"/>
        <end position="116"/>
    </location>
</feature>
<evidence type="ECO:0000259" key="10">
    <source>
        <dbReference type="PROSITE" id="PS51007"/>
    </source>
</evidence>
<keyword evidence="5 7" id="KW-0408">Iron</keyword>
<dbReference type="Proteomes" id="UP000308230">
    <property type="component" value="Unassembled WGS sequence"/>
</dbReference>
<keyword evidence="2 6" id="KW-0349">Heme</keyword>
<feature type="region of interest" description="Disordered" evidence="8">
    <location>
        <begin position="23"/>
        <end position="46"/>
    </location>
</feature>
<feature type="binding site" description="axial binding residue" evidence="7">
    <location>
        <position position="96"/>
    </location>
    <ligand>
        <name>heme c</name>
        <dbReference type="ChEBI" id="CHEBI:61717"/>
    </ligand>
    <ligandPart>
        <name>Fe</name>
        <dbReference type="ChEBI" id="CHEBI:18248"/>
    </ligandPart>
</feature>
<dbReference type="PANTHER" id="PTHR37823">
    <property type="entry name" value="CYTOCHROME C-553-LIKE"/>
    <property type="match status" value="1"/>
</dbReference>
<dbReference type="SUPFAM" id="SSF46626">
    <property type="entry name" value="Cytochrome c"/>
    <property type="match status" value="1"/>
</dbReference>
<keyword evidence="12" id="KW-1185">Reference proteome</keyword>
<evidence type="ECO:0000256" key="4">
    <source>
        <dbReference type="ARBA" id="ARBA00022982"/>
    </source>
</evidence>
<gene>
    <name evidence="11" type="ORF">FCL54_17195</name>
</gene>
<feature type="domain" description="Cytochrome c" evidence="10">
    <location>
        <begin position="46"/>
        <end position="116"/>
    </location>
</feature>
<evidence type="ECO:0000313" key="12">
    <source>
        <dbReference type="Proteomes" id="UP000308230"/>
    </source>
</evidence>
<dbReference type="EMBL" id="SWLG01000013">
    <property type="protein sequence ID" value="TLS36120.1"/>
    <property type="molecule type" value="Genomic_DNA"/>
</dbReference>
<keyword evidence="9" id="KW-0732">Signal</keyword>
<comment type="caution">
    <text evidence="11">The sequence shown here is derived from an EMBL/GenBank/DDBJ whole genome shotgun (WGS) entry which is preliminary data.</text>
</comment>
<organism evidence="11 12">
    <name type="scientific">Exobacillus caeni</name>
    <dbReference type="NCBI Taxonomy" id="2574798"/>
    <lineage>
        <taxon>Bacteria</taxon>
        <taxon>Bacillati</taxon>
        <taxon>Bacillota</taxon>
        <taxon>Bacilli</taxon>
        <taxon>Bacillales</taxon>
        <taxon>Guptibacillaceae</taxon>
        <taxon>Exobacillus</taxon>
    </lineage>
</organism>
<reference evidence="11 12" key="1">
    <citation type="submission" date="2019-04" db="EMBL/GenBank/DDBJ databases">
        <title>Bacillus caeni sp. nov., a bacterium isolated from mangrove sediment.</title>
        <authorList>
            <person name="Huang H."/>
            <person name="Mo K."/>
            <person name="Hu Y."/>
        </authorList>
    </citation>
    <scope>NUCLEOTIDE SEQUENCE [LARGE SCALE GENOMIC DNA]</scope>
    <source>
        <strain evidence="11 12">HB172195</strain>
    </source>
</reference>
<dbReference type="AlphaFoldDB" id="A0A5R9F118"/>
<comment type="PTM">
    <text evidence="6">Binds 1 heme c group covalently per subunit.</text>
</comment>
<dbReference type="GO" id="GO:0016020">
    <property type="term" value="C:membrane"/>
    <property type="evidence" value="ECO:0007669"/>
    <property type="project" value="InterPro"/>
</dbReference>